<comment type="caution">
    <text evidence="1">The sequence shown here is derived from an EMBL/GenBank/DDBJ whole genome shotgun (WGS) entry which is preliminary data.</text>
</comment>
<name>A0A8H6LY62_9AGAR</name>
<dbReference type="AlphaFoldDB" id="A0A8H6LY62"/>
<organism evidence="1 2">
    <name type="scientific">Ephemerocybe angulata</name>
    <dbReference type="NCBI Taxonomy" id="980116"/>
    <lineage>
        <taxon>Eukaryota</taxon>
        <taxon>Fungi</taxon>
        <taxon>Dikarya</taxon>
        <taxon>Basidiomycota</taxon>
        <taxon>Agaricomycotina</taxon>
        <taxon>Agaricomycetes</taxon>
        <taxon>Agaricomycetidae</taxon>
        <taxon>Agaricales</taxon>
        <taxon>Agaricineae</taxon>
        <taxon>Psathyrellaceae</taxon>
        <taxon>Ephemerocybe</taxon>
    </lineage>
</organism>
<gene>
    <name evidence="1" type="ORF">DFP72DRAFT_1076403</name>
</gene>
<dbReference type="EMBL" id="JACGCI010000093">
    <property type="protein sequence ID" value="KAF6746389.1"/>
    <property type="molecule type" value="Genomic_DNA"/>
</dbReference>
<reference evidence="1 2" key="1">
    <citation type="submission" date="2020-07" db="EMBL/GenBank/DDBJ databases">
        <title>Comparative genomics of pyrophilous fungi reveals a link between fire events and developmental genes.</title>
        <authorList>
            <consortium name="DOE Joint Genome Institute"/>
            <person name="Steindorff A.S."/>
            <person name="Carver A."/>
            <person name="Calhoun S."/>
            <person name="Stillman K."/>
            <person name="Liu H."/>
            <person name="Lipzen A."/>
            <person name="Pangilinan J."/>
            <person name="Labutti K."/>
            <person name="Bruns T.D."/>
            <person name="Grigoriev I.V."/>
        </authorList>
    </citation>
    <scope>NUCLEOTIDE SEQUENCE [LARGE SCALE GENOMIC DNA]</scope>
    <source>
        <strain evidence="1 2">CBS 144469</strain>
    </source>
</reference>
<evidence type="ECO:0000313" key="2">
    <source>
        <dbReference type="Proteomes" id="UP000521943"/>
    </source>
</evidence>
<protein>
    <submittedName>
        <fullName evidence="1">Uncharacterized protein</fullName>
    </submittedName>
</protein>
<proteinExistence type="predicted"/>
<evidence type="ECO:0000313" key="1">
    <source>
        <dbReference type="EMBL" id="KAF6746389.1"/>
    </source>
</evidence>
<dbReference type="Proteomes" id="UP000521943">
    <property type="component" value="Unassembled WGS sequence"/>
</dbReference>
<sequence>MATIGDAPPMIQLTPATLITTDCNQNSTAGNVTPVSEPTPDGAPNVPTSELVLVALPEPFRKEARSLYATLLLDQSAVSICAEVFCVIAMQCPRYSGIISAFISWFLEHHEYPITISSLPLSQSRYPEEDEAIKLDLVRYLIEFISVVFRKRRKDDGTGCAIFLSRLLAKGIINQEQDTEILEKVDTEWLKSYLNKLEDKTKEQPTYVFTTAAHHPQNDEPVAFLQNLIRSLKSASAKHKALHAFAGPEAELETCC</sequence>
<keyword evidence="2" id="KW-1185">Reference proteome</keyword>
<accession>A0A8H6LY62</accession>